<name>A0ABS9HCB7_9ACTN</name>
<reference evidence="1 2" key="1">
    <citation type="submission" date="2022-01" db="EMBL/GenBank/DDBJ databases">
        <title>Nocardioides sp. nov., an actinomycete isolated from mining soil.</title>
        <authorList>
            <person name="Liu L."/>
        </authorList>
    </citation>
    <scope>NUCLEOTIDE SEQUENCE [LARGE SCALE GENOMIC DNA]</scope>
    <source>
        <strain evidence="1 2">KLBMP 9356</strain>
    </source>
</reference>
<evidence type="ECO:0008006" key="3">
    <source>
        <dbReference type="Google" id="ProtNLM"/>
    </source>
</evidence>
<dbReference type="RefSeq" id="WP_236402862.1">
    <property type="nucleotide sequence ID" value="NZ_JAKJHZ010000009.1"/>
</dbReference>
<keyword evidence="2" id="KW-1185">Reference proteome</keyword>
<evidence type="ECO:0000313" key="2">
    <source>
        <dbReference type="Proteomes" id="UP001201161"/>
    </source>
</evidence>
<accession>A0ABS9HCB7</accession>
<proteinExistence type="predicted"/>
<comment type="caution">
    <text evidence="1">The sequence shown here is derived from an EMBL/GenBank/DDBJ whole genome shotgun (WGS) entry which is preliminary data.</text>
</comment>
<protein>
    <recommendedName>
        <fullName evidence="3">DUF559 domain-containing protein</fullName>
    </recommendedName>
</protein>
<evidence type="ECO:0000313" key="1">
    <source>
        <dbReference type="EMBL" id="MCF6378791.1"/>
    </source>
</evidence>
<dbReference type="EMBL" id="JAKJHZ010000009">
    <property type="protein sequence ID" value="MCF6378791.1"/>
    <property type="molecule type" value="Genomic_DNA"/>
</dbReference>
<gene>
    <name evidence="1" type="ORF">L2K70_14345</name>
</gene>
<organism evidence="1 2">
    <name type="scientific">Nocardioides potassii</name>
    <dbReference type="NCBI Taxonomy" id="2911371"/>
    <lineage>
        <taxon>Bacteria</taxon>
        <taxon>Bacillati</taxon>
        <taxon>Actinomycetota</taxon>
        <taxon>Actinomycetes</taxon>
        <taxon>Propionibacteriales</taxon>
        <taxon>Nocardioidaceae</taxon>
        <taxon>Nocardioides</taxon>
    </lineage>
</organism>
<dbReference type="Proteomes" id="UP001201161">
    <property type="component" value="Unassembled WGS sequence"/>
</dbReference>
<sequence length="313" mass="35373">MFTIPDDFLHGPFGRLDALDAGVPARVLEGVRFRRLHKGVYVHRDHDMTWADHVEAARLALPESARTTATTRLRQLGFSLGNAWPLHFVVEGDLHLELDGVFLHRTVKMPPSDDAGVSVEAAFVALCADSRLIDAITMGCVLLNKQRLDLGLLDQVLTEEKWRRGVPETAYVLPFLDGRCRSMKEAELLSYVVFAGMPMPDVNVAIEVAPGVELTPDLRFAHYEQVVEFEGGQHQGERGQYLADIDRYALYRRHAVPYELVTKERMRSPKSVVRLVHHALVERGYDGPPPHFGEHWDSLFRPITDLVRRLRAA</sequence>